<evidence type="ECO:0000256" key="7">
    <source>
        <dbReference type="SAM" id="MobiDB-lite"/>
    </source>
</evidence>
<dbReference type="CDD" id="cd01671">
    <property type="entry name" value="CARD"/>
    <property type="match status" value="1"/>
</dbReference>
<name>A0A6J8DH06_MYTCO</name>
<evidence type="ECO:0000313" key="11">
    <source>
        <dbReference type="Proteomes" id="UP000507470"/>
    </source>
</evidence>
<evidence type="ECO:0008006" key="12">
    <source>
        <dbReference type="Google" id="ProtNLM"/>
    </source>
</evidence>
<dbReference type="PANTHER" id="PTHR47901">
    <property type="entry name" value="CASPASE RECRUITMENT DOMAIN-CONTAINING PROTEIN 18"/>
    <property type="match status" value="1"/>
</dbReference>
<keyword evidence="2" id="KW-0645">Protease</keyword>
<dbReference type="InterPro" id="IPR001315">
    <property type="entry name" value="CARD"/>
</dbReference>
<dbReference type="InterPro" id="IPR015917">
    <property type="entry name" value="Pept_C14A"/>
</dbReference>
<dbReference type="PANTHER" id="PTHR47901:SF8">
    <property type="entry name" value="CASPASE-3"/>
    <property type="match status" value="1"/>
</dbReference>
<feature type="region of interest" description="Disordered" evidence="7">
    <location>
        <begin position="42"/>
        <end position="115"/>
    </location>
</feature>
<dbReference type="PROSITE" id="PS50209">
    <property type="entry name" value="CARD"/>
    <property type="match status" value="1"/>
</dbReference>
<dbReference type="InterPro" id="IPR011029">
    <property type="entry name" value="DEATH-like_dom_sf"/>
</dbReference>
<dbReference type="OrthoDB" id="6115135at2759"/>
<comment type="similarity">
    <text evidence="1">Belongs to the peptidase C14A family.</text>
</comment>
<feature type="region of interest" description="Disordered" evidence="7">
    <location>
        <begin position="167"/>
        <end position="230"/>
    </location>
</feature>
<dbReference type="PROSITE" id="PS50207">
    <property type="entry name" value="CASPASE_P10"/>
    <property type="match status" value="2"/>
</dbReference>
<reference evidence="10 11" key="1">
    <citation type="submission" date="2020-06" db="EMBL/GenBank/DDBJ databases">
        <authorList>
            <person name="Li R."/>
            <person name="Bekaert M."/>
        </authorList>
    </citation>
    <scope>NUCLEOTIDE SEQUENCE [LARGE SCALE GENOMIC DNA]</scope>
    <source>
        <strain evidence="11">wild</strain>
    </source>
</reference>
<sequence length="791" mass="89689">MMDSIKHKKPRPSGQTRELLSILPRRGTKAYDSFINALEESANTDVAEYLREKEGSKGTGKNLQNAGKPDDESKKLKGENVDIQKTSTQHSENPDKKNKLESANSNQGHEDWPDLKKRLEMVKKRDMPMCTKESFTKICESRQVYHMTGEKKGKYLSISNVQCIQQNTDKTSPDDTQSKETNDQSKETDSLQSKETDSLQSKETDSLQSKETNHPQSVKTDNPQQNATDCGAKCRSRVDFDKTAILQLFKHMQYESKGADVIKDVSGDDMKTFLKEHLNNNKENSAFDSLVIVIFSGGDKYKPGKIYDKDGNEIENTEIFSIIQESTAFAGKPKIVIIRTYNFEEETETYDVLDAEKQELHFYDTKPNNKDLFVVSSQPRTKKGPWIIGEGMNGSYFIQALIHVFKKMAHEKSFLEMMKEVNDCLIKAMVPVNGTSALKEPVAEVMILEHSMEKELFFFPGFKTPAWPDLAAGASTLKKKDIKQCSQNFYEKIQKERKIYPMTSVKRGKFILISNAQCNCECEENQTAEDLKKKEERYKEGVMNSDFDKSNISQLFKFMGYDTTGGILNKKTEEEIKDVLTRKLNEIDSDQTVMYDSLVIMFLSGKFDSEPGKIYDCNGDVVSRKDILDIMKANKHFKGKPKLCIVQTYNFQESKPYDATDSSAVNEIIKDGHPNKDDIFMVSSYPRIEQGPWIIGDNMSGSYFIQALIHAFKNSACEKSFIDLLKEANTCLLQAVVPNKKDGTVDKTSVAQIVLLEYCEEKELYFFPGLSLKALDFSASMLGNVVSQPTD</sequence>
<dbReference type="AlphaFoldDB" id="A0A6J8DH06"/>
<feature type="domain" description="Caspase family p10" evidence="8">
    <location>
        <begin position="393"/>
        <end position="460"/>
    </location>
</feature>
<dbReference type="Gene3D" id="1.10.533.10">
    <property type="entry name" value="Death Domain, Fas"/>
    <property type="match status" value="1"/>
</dbReference>
<dbReference type="GO" id="GO:0042981">
    <property type="term" value="P:regulation of apoptotic process"/>
    <property type="evidence" value="ECO:0007669"/>
    <property type="project" value="InterPro"/>
</dbReference>
<evidence type="ECO:0000259" key="8">
    <source>
        <dbReference type="PROSITE" id="PS50207"/>
    </source>
</evidence>
<evidence type="ECO:0000256" key="1">
    <source>
        <dbReference type="ARBA" id="ARBA00010134"/>
    </source>
</evidence>
<dbReference type="GO" id="GO:0006915">
    <property type="term" value="P:apoptotic process"/>
    <property type="evidence" value="ECO:0007669"/>
    <property type="project" value="UniProtKB-KW"/>
</dbReference>
<evidence type="ECO:0000313" key="10">
    <source>
        <dbReference type="EMBL" id="CAC5407346.1"/>
    </source>
</evidence>
<evidence type="ECO:0000259" key="9">
    <source>
        <dbReference type="PROSITE" id="PS50209"/>
    </source>
</evidence>
<keyword evidence="11" id="KW-1185">Reference proteome</keyword>
<dbReference type="Gene3D" id="3.40.50.1460">
    <property type="match status" value="2"/>
</dbReference>
<feature type="compositionally biased region" description="Basic and acidic residues" evidence="7">
    <location>
        <begin position="68"/>
        <end position="82"/>
    </location>
</feature>
<dbReference type="Proteomes" id="UP000507470">
    <property type="component" value="Unassembled WGS sequence"/>
</dbReference>
<evidence type="ECO:0000256" key="2">
    <source>
        <dbReference type="ARBA" id="ARBA00022670"/>
    </source>
</evidence>
<dbReference type="SMART" id="SM00115">
    <property type="entry name" value="CASc"/>
    <property type="match status" value="1"/>
</dbReference>
<gene>
    <name evidence="10" type="ORF">MCOR_40832</name>
</gene>
<feature type="domain" description="Caspase family p10" evidence="8">
    <location>
        <begin position="697"/>
        <end position="768"/>
    </location>
</feature>
<dbReference type="SUPFAM" id="SSF52129">
    <property type="entry name" value="Caspase-like"/>
    <property type="match status" value="2"/>
</dbReference>
<accession>A0A6J8DH06</accession>
<dbReference type="SUPFAM" id="SSF47986">
    <property type="entry name" value="DEATH domain"/>
    <property type="match status" value="1"/>
</dbReference>
<proteinExistence type="inferred from homology"/>
<feature type="compositionally biased region" description="Basic and acidic residues" evidence="7">
    <location>
        <begin position="171"/>
        <end position="205"/>
    </location>
</feature>
<keyword evidence="3" id="KW-0053">Apoptosis</keyword>
<evidence type="ECO:0000256" key="4">
    <source>
        <dbReference type="ARBA" id="ARBA00022801"/>
    </source>
</evidence>
<dbReference type="InterPro" id="IPR002398">
    <property type="entry name" value="Pept_C14"/>
</dbReference>
<dbReference type="InterPro" id="IPR011600">
    <property type="entry name" value="Pept_C14_caspase"/>
</dbReference>
<dbReference type="GO" id="GO:0004197">
    <property type="term" value="F:cysteine-type endopeptidase activity"/>
    <property type="evidence" value="ECO:0007669"/>
    <property type="project" value="InterPro"/>
</dbReference>
<evidence type="ECO:0000256" key="6">
    <source>
        <dbReference type="ARBA" id="ARBA00023145"/>
    </source>
</evidence>
<dbReference type="Pfam" id="PF00656">
    <property type="entry name" value="Peptidase_C14"/>
    <property type="match status" value="2"/>
</dbReference>
<organism evidence="10 11">
    <name type="scientific">Mytilus coruscus</name>
    <name type="common">Sea mussel</name>
    <dbReference type="NCBI Taxonomy" id="42192"/>
    <lineage>
        <taxon>Eukaryota</taxon>
        <taxon>Metazoa</taxon>
        <taxon>Spiralia</taxon>
        <taxon>Lophotrochozoa</taxon>
        <taxon>Mollusca</taxon>
        <taxon>Bivalvia</taxon>
        <taxon>Autobranchia</taxon>
        <taxon>Pteriomorphia</taxon>
        <taxon>Mytilida</taxon>
        <taxon>Mytiloidea</taxon>
        <taxon>Mytilidae</taxon>
        <taxon>Mytilinae</taxon>
        <taxon>Mytilus</taxon>
    </lineage>
</organism>
<keyword evidence="5" id="KW-0788">Thiol protease</keyword>
<feature type="region of interest" description="Disordered" evidence="7">
    <location>
        <begin position="1"/>
        <end position="26"/>
    </location>
</feature>
<protein>
    <recommendedName>
        <fullName evidence="12">Caspase family p20 domain-containing protein</fullName>
    </recommendedName>
</protein>
<dbReference type="Pfam" id="PF00619">
    <property type="entry name" value="CARD"/>
    <property type="match status" value="1"/>
</dbReference>
<feature type="domain" description="CARD" evidence="9">
    <location>
        <begin position="1"/>
        <end position="53"/>
    </location>
</feature>
<evidence type="ECO:0000256" key="5">
    <source>
        <dbReference type="ARBA" id="ARBA00022807"/>
    </source>
</evidence>
<dbReference type="GO" id="GO:0006508">
    <property type="term" value="P:proteolysis"/>
    <property type="evidence" value="ECO:0007669"/>
    <property type="project" value="UniProtKB-KW"/>
</dbReference>
<evidence type="ECO:0000256" key="3">
    <source>
        <dbReference type="ARBA" id="ARBA00022703"/>
    </source>
</evidence>
<feature type="compositionally biased region" description="Basic residues" evidence="7">
    <location>
        <begin position="1"/>
        <end position="11"/>
    </location>
</feature>
<feature type="compositionally biased region" description="Polar residues" evidence="7">
    <location>
        <begin position="206"/>
        <end position="228"/>
    </location>
</feature>
<keyword evidence="4" id="KW-0378">Hydrolase</keyword>
<keyword evidence="6" id="KW-0865">Zymogen</keyword>
<dbReference type="EMBL" id="CACVKT020007413">
    <property type="protein sequence ID" value="CAC5407346.1"/>
    <property type="molecule type" value="Genomic_DNA"/>
</dbReference>
<dbReference type="InterPro" id="IPR029030">
    <property type="entry name" value="Caspase-like_dom_sf"/>
</dbReference>
<dbReference type="InterPro" id="IPR002138">
    <property type="entry name" value="Pept_C14_p10"/>
</dbReference>